<dbReference type="EMBL" id="GBRH01226039">
    <property type="protein sequence ID" value="JAD71856.1"/>
    <property type="molecule type" value="Transcribed_RNA"/>
</dbReference>
<accession>A0A0A9C8F4</accession>
<protein>
    <submittedName>
        <fullName evidence="1">Uncharacterized protein</fullName>
    </submittedName>
</protein>
<name>A0A0A9C8F4_ARUDO</name>
<reference evidence="1" key="2">
    <citation type="journal article" date="2015" name="Data Brief">
        <title>Shoot transcriptome of the giant reed, Arundo donax.</title>
        <authorList>
            <person name="Barrero R.A."/>
            <person name="Guerrero F.D."/>
            <person name="Moolhuijzen P."/>
            <person name="Goolsby J.A."/>
            <person name="Tidwell J."/>
            <person name="Bellgard S.E."/>
            <person name="Bellgard M.I."/>
        </authorList>
    </citation>
    <scope>NUCLEOTIDE SEQUENCE</scope>
    <source>
        <tissue evidence="1">Shoot tissue taken approximately 20 cm above the soil surface</tissue>
    </source>
</reference>
<organism evidence="1">
    <name type="scientific">Arundo donax</name>
    <name type="common">Giant reed</name>
    <name type="synonym">Donax arundinaceus</name>
    <dbReference type="NCBI Taxonomy" id="35708"/>
    <lineage>
        <taxon>Eukaryota</taxon>
        <taxon>Viridiplantae</taxon>
        <taxon>Streptophyta</taxon>
        <taxon>Embryophyta</taxon>
        <taxon>Tracheophyta</taxon>
        <taxon>Spermatophyta</taxon>
        <taxon>Magnoliopsida</taxon>
        <taxon>Liliopsida</taxon>
        <taxon>Poales</taxon>
        <taxon>Poaceae</taxon>
        <taxon>PACMAD clade</taxon>
        <taxon>Arundinoideae</taxon>
        <taxon>Arundineae</taxon>
        <taxon>Arundo</taxon>
    </lineage>
</organism>
<sequence length="48" mass="5486">MLEILLPYSPCQEFPTHSNYSTPGHSIHSAISYPSKCKERPNLKQNLQ</sequence>
<dbReference type="AlphaFoldDB" id="A0A0A9C8F4"/>
<reference evidence="1" key="1">
    <citation type="submission" date="2014-09" db="EMBL/GenBank/DDBJ databases">
        <authorList>
            <person name="Magalhaes I.L.F."/>
            <person name="Oliveira U."/>
            <person name="Santos F.R."/>
            <person name="Vidigal T.H.D.A."/>
            <person name="Brescovit A.D."/>
            <person name="Santos A.J."/>
        </authorList>
    </citation>
    <scope>NUCLEOTIDE SEQUENCE</scope>
    <source>
        <tissue evidence="1">Shoot tissue taken approximately 20 cm above the soil surface</tissue>
    </source>
</reference>
<evidence type="ECO:0000313" key="1">
    <source>
        <dbReference type="EMBL" id="JAD71856.1"/>
    </source>
</evidence>
<proteinExistence type="predicted"/>